<evidence type="ECO:0000256" key="5">
    <source>
        <dbReference type="ARBA" id="ARBA00022840"/>
    </source>
</evidence>
<evidence type="ECO:0000256" key="2">
    <source>
        <dbReference type="ARBA" id="ARBA00022448"/>
    </source>
</evidence>
<name>A0A9X9S2V5_METOG</name>
<dbReference type="EMBL" id="CP113361">
    <property type="protein sequence ID" value="WAI00487.1"/>
    <property type="molecule type" value="Genomic_DNA"/>
</dbReference>
<dbReference type="InterPro" id="IPR005894">
    <property type="entry name" value="DrrA"/>
</dbReference>
<dbReference type="SUPFAM" id="SSF52540">
    <property type="entry name" value="P-loop containing nucleoside triphosphate hydrolases"/>
    <property type="match status" value="1"/>
</dbReference>
<sequence length="327" mass="36766">MTAIHVENLTKRFDDFTAVDGISFTIERGEIFGLLGPNGAGKTTTISMLSTLLEPTTGRALINGTDVTADQDGVRRAIGIVFQDQSLDEELTAWENMDFHGRLYRIPKDIREKRITDLLCLVELEERKDSLVKTFSGGMRRRLEIARGLLHEPAVLFLDEPTLGLDPQTRNHLWDYIHNLNETRGITIILTTHYMDEADRLCDRIAIIDHGKIIALDTPDALKSRVGDDVVTVTSPDASRIAREVTAPWIAGADHHDGQVTLRLKEADTHITELIQQFGENGYTITAVSVRKPTLEDVFLRFTGKTIREEEATGPNILRMKMMGRRH</sequence>
<evidence type="ECO:0000313" key="11">
    <source>
        <dbReference type="Proteomes" id="UP001163096"/>
    </source>
</evidence>
<dbReference type="PANTHER" id="PTHR43582">
    <property type="entry name" value="LINEARMYCIN RESISTANCE ATP-BINDING PROTEIN LNRL"/>
    <property type="match status" value="1"/>
</dbReference>
<dbReference type="InterPro" id="IPR025302">
    <property type="entry name" value="DrrA1/2-like_C"/>
</dbReference>
<keyword evidence="5 10" id="KW-0067">ATP-binding</keyword>
<dbReference type="GO" id="GO:0043215">
    <property type="term" value="P:daunorubicin transport"/>
    <property type="evidence" value="ECO:0007669"/>
    <property type="project" value="InterPro"/>
</dbReference>
<dbReference type="InterPro" id="IPR003439">
    <property type="entry name" value="ABC_transporter-like_ATP-bd"/>
</dbReference>
<evidence type="ECO:0000313" key="10">
    <source>
        <dbReference type="EMBL" id="WAI00487.1"/>
    </source>
</evidence>
<dbReference type="GO" id="GO:0005524">
    <property type="term" value="F:ATP binding"/>
    <property type="evidence" value="ECO:0007669"/>
    <property type="project" value="UniProtKB-KW"/>
</dbReference>
<gene>
    <name evidence="10" type="ORF">OU421_08600</name>
</gene>
<keyword evidence="7" id="KW-0472">Membrane</keyword>
<evidence type="ECO:0000256" key="4">
    <source>
        <dbReference type="ARBA" id="ARBA00022741"/>
    </source>
</evidence>
<feature type="domain" description="ABC transporter" evidence="9">
    <location>
        <begin position="4"/>
        <end position="235"/>
    </location>
</feature>
<organism evidence="10 11">
    <name type="scientific">Methanogenium organophilum</name>
    <dbReference type="NCBI Taxonomy" id="2199"/>
    <lineage>
        <taxon>Archaea</taxon>
        <taxon>Methanobacteriati</taxon>
        <taxon>Methanobacteriota</taxon>
        <taxon>Stenosarchaea group</taxon>
        <taxon>Methanomicrobia</taxon>
        <taxon>Methanomicrobiales</taxon>
        <taxon>Methanomicrobiaceae</taxon>
        <taxon>Methanogenium</taxon>
    </lineage>
</organism>
<comment type="subcellular location">
    <subcellularLocation>
        <location evidence="1">Cell membrane</location>
        <topology evidence="1">Peripheral membrane protein</topology>
        <orientation evidence="1">Cytoplasmic side</orientation>
    </subcellularLocation>
</comment>
<dbReference type="InterPro" id="IPR027417">
    <property type="entry name" value="P-loop_NTPase"/>
</dbReference>
<proteinExistence type="inferred from homology"/>
<keyword evidence="2" id="KW-0813">Transport</keyword>
<dbReference type="RefSeq" id="WP_268185686.1">
    <property type="nucleotide sequence ID" value="NZ_CP113361.1"/>
</dbReference>
<dbReference type="GO" id="GO:0016887">
    <property type="term" value="F:ATP hydrolysis activity"/>
    <property type="evidence" value="ECO:0007669"/>
    <property type="project" value="InterPro"/>
</dbReference>
<dbReference type="AlphaFoldDB" id="A0A9X9S2V5"/>
<dbReference type="Gene3D" id="3.40.50.300">
    <property type="entry name" value="P-loop containing nucleotide triphosphate hydrolases"/>
    <property type="match status" value="1"/>
</dbReference>
<dbReference type="Pfam" id="PF13732">
    <property type="entry name" value="DrrA1-3_C"/>
    <property type="match status" value="1"/>
</dbReference>
<dbReference type="NCBIfam" id="TIGR01188">
    <property type="entry name" value="drrA"/>
    <property type="match status" value="1"/>
</dbReference>
<dbReference type="PANTHER" id="PTHR43582:SF2">
    <property type="entry name" value="LINEARMYCIN RESISTANCE ATP-BINDING PROTEIN LNRL"/>
    <property type="match status" value="1"/>
</dbReference>
<dbReference type="KEGG" id="mou:OU421_08600"/>
<dbReference type="GO" id="GO:0005886">
    <property type="term" value="C:plasma membrane"/>
    <property type="evidence" value="ECO:0007669"/>
    <property type="project" value="UniProtKB-SubCell"/>
</dbReference>
<evidence type="ECO:0000256" key="8">
    <source>
        <dbReference type="ARBA" id="ARBA00049985"/>
    </source>
</evidence>
<dbReference type="GO" id="GO:1900753">
    <property type="term" value="P:doxorubicin transport"/>
    <property type="evidence" value="ECO:0007669"/>
    <property type="project" value="InterPro"/>
</dbReference>
<dbReference type="InterPro" id="IPR003593">
    <property type="entry name" value="AAA+_ATPase"/>
</dbReference>
<dbReference type="SMART" id="SM00382">
    <property type="entry name" value="AAA"/>
    <property type="match status" value="1"/>
</dbReference>
<dbReference type="PROSITE" id="PS00211">
    <property type="entry name" value="ABC_TRANSPORTER_1"/>
    <property type="match status" value="1"/>
</dbReference>
<dbReference type="Proteomes" id="UP001163096">
    <property type="component" value="Chromosome"/>
</dbReference>
<dbReference type="Pfam" id="PF00005">
    <property type="entry name" value="ABC_tran"/>
    <property type="match status" value="1"/>
</dbReference>
<comment type="similarity">
    <text evidence="8">Belongs to the ABC transporter superfamily. Drug exporter-1 (DrugE1) (TC 3.A.1.105) family.</text>
</comment>
<evidence type="ECO:0000256" key="1">
    <source>
        <dbReference type="ARBA" id="ARBA00004413"/>
    </source>
</evidence>
<keyword evidence="4" id="KW-0547">Nucleotide-binding</keyword>
<evidence type="ECO:0000256" key="6">
    <source>
        <dbReference type="ARBA" id="ARBA00022967"/>
    </source>
</evidence>
<evidence type="ECO:0000256" key="3">
    <source>
        <dbReference type="ARBA" id="ARBA00022475"/>
    </source>
</evidence>
<accession>A0A9X9S2V5</accession>
<evidence type="ECO:0000256" key="7">
    <source>
        <dbReference type="ARBA" id="ARBA00023136"/>
    </source>
</evidence>
<evidence type="ECO:0000259" key="9">
    <source>
        <dbReference type="PROSITE" id="PS50893"/>
    </source>
</evidence>
<dbReference type="GeneID" id="76835156"/>
<keyword evidence="11" id="KW-1185">Reference proteome</keyword>
<dbReference type="PROSITE" id="PS50893">
    <property type="entry name" value="ABC_TRANSPORTER_2"/>
    <property type="match status" value="1"/>
</dbReference>
<dbReference type="InterPro" id="IPR017871">
    <property type="entry name" value="ABC_transporter-like_CS"/>
</dbReference>
<reference evidence="10" key="1">
    <citation type="submission" date="2022-11" db="EMBL/GenBank/DDBJ databases">
        <title>Complete genome sequence of Methanogenium organophilum DSM 3596.</title>
        <authorList>
            <person name="Chen S.-C."/>
            <person name="Lai S.-J."/>
            <person name="You Y.-T."/>
        </authorList>
    </citation>
    <scope>NUCLEOTIDE SEQUENCE</scope>
    <source>
        <strain evidence="10">DSM 3596</strain>
    </source>
</reference>
<keyword evidence="6" id="KW-1278">Translocase</keyword>
<keyword evidence="3" id="KW-1003">Cell membrane</keyword>
<dbReference type="FunFam" id="3.40.50.300:FF:000589">
    <property type="entry name" value="ABC transporter, ATP-binding subunit"/>
    <property type="match status" value="1"/>
</dbReference>
<protein>
    <submittedName>
        <fullName evidence="10">ATP-binding cassette domain-containing protein</fullName>
    </submittedName>
</protein>